<protein>
    <recommendedName>
        <fullName evidence="1">RNA-directed DNA polymerase</fullName>
        <ecNumber evidence="1">2.7.7.49</ecNumber>
    </recommendedName>
</protein>
<evidence type="ECO:0000313" key="11">
    <source>
        <dbReference type="EMBL" id="KEQ15219.1"/>
    </source>
</evidence>
<keyword evidence="6" id="KW-0695">RNA-directed DNA polymerase</keyword>
<keyword evidence="4" id="KW-0479">Metal-binding</keyword>
<dbReference type="InterPro" id="IPR000477">
    <property type="entry name" value="RT_dom"/>
</dbReference>
<dbReference type="GO" id="GO:0051607">
    <property type="term" value="P:defense response to virus"/>
    <property type="evidence" value="ECO:0007669"/>
    <property type="project" value="UniProtKB-KW"/>
</dbReference>
<dbReference type="PANTHER" id="PTHR34047:SF8">
    <property type="entry name" value="PROTEIN YKFC"/>
    <property type="match status" value="1"/>
</dbReference>
<evidence type="ECO:0000256" key="4">
    <source>
        <dbReference type="ARBA" id="ARBA00022723"/>
    </source>
</evidence>
<sequence length="448" mass="51543">MQQTLELIPSGHGGTGGCDAMRAEVVSVSQDYESPASDASLMARIAHPSNLKKAFQRVKRNKGAAGIDRMTVDDLFRYLQEHGRQLRQCLLRGLWKPAPVRRVLIPKPDGGERKLGIPTALDRMVQQAIQQVLQAEWEPRFSSYSYGFRPQRSAHQAISQAQSYIKDGYDWVVDIDLSKFFDRVNHDRLMAKLAEHIQDKDVLRLIHRFLKSGVMENGLAKPQTEGVAQGGPLSPVLSNIVLDELDKTLEKRGLRFVRYADDCRVFVKSKKAGERVMASLVKLIEGKMKLKVNRTKSAVDRAWKRAFLGYSFTRDGRKTLAAKSCKRFKDKVRQLTRKGGRSLEQRLEGLNRYLQGWKNYFREIETCTEFEHFDCWIRRRLRSLLWYQWKRSPKRYKELRKQGISDKLTRQTVASGKGHWRMSRSPALHMALPNSWFDGLGLIRLLAA</sequence>
<name>A0A081N9U6_9GAMM</name>
<evidence type="ECO:0000313" key="12">
    <source>
        <dbReference type="Proteomes" id="UP000028006"/>
    </source>
</evidence>
<feature type="domain" description="Reverse transcriptase" evidence="10">
    <location>
        <begin position="86"/>
        <end position="312"/>
    </location>
</feature>
<dbReference type="PANTHER" id="PTHR34047">
    <property type="entry name" value="NUCLEAR INTRON MATURASE 1, MITOCHONDRIAL-RELATED"/>
    <property type="match status" value="1"/>
</dbReference>
<dbReference type="SUPFAM" id="SSF56672">
    <property type="entry name" value="DNA/RNA polymerases"/>
    <property type="match status" value="1"/>
</dbReference>
<comment type="caution">
    <text evidence="11">The sequence shown here is derived from an EMBL/GenBank/DDBJ whole genome shotgun (WGS) entry which is preliminary data.</text>
</comment>
<evidence type="ECO:0000256" key="6">
    <source>
        <dbReference type="ARBA" id="ARBA00022918"/>
    </source>
</evidence>
<gene>
    <name evidence="11" type="ORF">GZ77_00570</name>
</gene>
<keyword evidence="3" id="KW-0548">Nucleotidyltransferase</keyword>
<dbReference type="Pfam" id="PF00078">
    <property type="entry name" value="RVT_1"/>
    <property type="match status" value="1"/>
</dbReference>
<comment type="similarity">
    <text evidence="8">Belongs to the bacterial reverse transcriptase family.</text>
</comment>
<dbReference type="EMBL" id="JOKG01000001">
    <property type="protein sequence ID" value="KEQ15219.1"/>
    <property type="molecule type" value="Genomic_DNA"/>
</dbReference>
<evidence type="ECO:0000256" key="9">
    <source>
        <dbReference type="ARBA" id="ARBA00048173"/>
    </source>
</evidence>
<dbReference type="Pfam" id="PF08388">
    <property type="entry name" value="GIIM"/>
    <property type="match status" value="1"/>
</dbReference>
<dbReference type="PROSITE" id="PS50878">
    <property type="entry name" value="RT_POL"/>
    <property type="match status" value="1"/>
</dbReference>
<dbReference type="GO" id="GO:0046872">
    <property type="term" value="F:metal ion binding"/>
    <property type="evidence" value="ECO:0007669"/>
    <property type="project" value="UniProtKB-KW"/>
</dbReference>
<evidence type="ECO:0000259" key="10">
    <source>
        <dbReference type="PROSITE" id="PS50878"/>
    </source>
</evidence>
<keyword evidence="2" id="KW-0808">Transferase</keyword>
<reference evidence="11 12" key="1">
    <citation type="submission" date="2014-06" db="EMBL/GenBank/DDBJ databases">
        <title>Whole Genome Sequences of Three Symbiotic Endozoicomonas Bacteria.</title>
        <authorList>
            <person name="Neave M.J."/>
            <person name="Apprill A."/>
            <person name="Voolstra C.R."/>
        </authorList>
    </citation>
    <scope>NUCLEOTIDE SEQUENCE [LARGE SCALE GENOMIC DNA]</scope>
    <source>
        <strain evidence="11 12">LMG 24815</strain>
    </source>
</reference>
<proteinExistence type="inferred from homology"/>
<keyword evidence="7" id="KW-0051">Antiviral defense</keyword>
<dbReference type="InterPro" id="IPR043502">
    <property type="entry name" value="DNA/RNA_pol_sf"/>
</dbReference>
<dbReference type="PRINTS" id="PR00866">
    <property type="entry name" value="RNADNAPOLMS"/>
</dbReference>
<dbReference type="GO" id="GO:0003964">
    <property type="term" value="F:RNA-directed DNA polymerase activity"/>
    <property type="evidence" value="ECO:0007669"/>
    <property type="project" value="UniProtKB-KW"/>
</dbReference>
<organism evidence="11 12">
    <name type="scientific">Endozoicomonas montiporae</name>
    <dbReference type="NCBI Taxonomy" id="1027273"/>
    <lineage>
        <taxon>Bacteria</taxon>
        <taxon>Pseudomonadati</taxon>
        <taxon>Pseudomonadota</taxon>
        <taxon>Gammaproteobacteria</taxon>
        <taxon>Oceanospirillales</taxon>
        <taxon>Endozoicomonadaceae</taxon>
        <taxon>Endozoicomonas</taxon>
    </lineage>
</organism>
<evidence type="ECO:0000256" key="7">
    <source>
        <dbReference type="ARBA" id="ARBA00023118"/>
    </source>
</evidence>
<dbReference type="InterPro" id="IPR051083">
    <property type="entry name" value="GrpII_Intron_Splice-Mob/Def"/>
</dbReference>
<evidence type="ECO:0000256" key="3">
    <source>
        <dbReference type="ARBA" id="ARBA00022695"/>
    </source>
</evidence>
<dbReference type="eggNOG" id="COG3344">
    <property type="taxonomic scope" value="Bacteria"/>
</dbReference>
<dbReference type="NCBIfam" id="TIGR04416">
    <property type="entry name" value="group_II_RT_mat"/>
    <property type="match status" value="1"/>
</dbReference>
<dbReference type="Proteomes" id="UP000028006">
    <property type="component" value="Unassembled WGS sequence"/>
</dbReference>
<evidence type="ECO:0000256" key="5">
    <source>
        <dbReference type="ARBA" id="ARBA00022842"/>
    </source>
</evidence>
<dbReference type="GO" id="GO:0003723">
    <property type="term" value="F:RNA binding"/>
    <property type="evidence" value="ECO:0007669"/>
    <property type="project" value="InterPro"/>
</dbReference>
<keyword evidence="5" id="KW-0460">Magnesium</keyword>
<evidence type="ECO:0000256" key="2">
    <source>
        <dbReference type="ARBA" id="ARBA00022679"/>
    </source>
</evidence>
<dbReference type="InterPro" id="IPR030931">
    <property type="entry name" value="Group_II_RT_mat"/>
</dbReference>
<dbReference type="CDD" id="cd01651">
    <property type="entry name" value="RT_G2_intron"/>
    <property type="match status" value="1"/>
</dbReference>
<accession>A0A081N9U6</accession>
<dbReference type="AlphaFoldDB" id="A0A081N9U6"/>
<keyword evidence="12" id="KW-1185">Reference proteome</keyword>
<dbReference type="EC" id="2.7.7.49" evidence="1"/>
<comment type="catalytic activity">
    <reaction evidence="9">
        <text>DNA(n) + a 2'-deoxyribonucleoside 5'-triphosphate = DNA(n+1) + diphosphate</text>
        <dbReference type="Rhea" id="RHEA:22508"/>
        <dbReference type="Rhea" id="RHEA-COMP:17339"/>
        <dbReference type="Rhea" id="RHEA-COMP:17340"/>
        <dbReference type="ChEBI" id="CHEBI:33019"/>
        <dbReference type="ChEBI" id="CHEBI:61560"/>
        <dbReference type="ChEBI" id="CHEBI:173112"/>
        <dbReference type="EC" id="2.7.7.49"/>
    </reaction>
</comment>
<dbReference type="InterPro" id="IPR000123">
    <property type="entry name" value="Reverse_transcriptase_msDNA"/>
</dbReference>
<dbReference type="InterPro" id="IPR013597">
    <property type="entry name" value="Mat_intron_G2"/>
</dbReference>
<evidence type="ECO:0000256" key="1">
    <source>
        <dbReference type="ARBA" id="ARBA00012493"/>
    </source>
</evidence>
<evidence type="ECO:0000256" key="8">
    <source>
        <dbReference type="ARBA" id="ARBA00034120"/>
    </source>
</evidence>